<gene>
    <name evidence="10" type="ORF">GJR97_08230</name>
</gene>
<proteinExistence type="predicted"/>
<evidence type="ECO:0000256" key="1">
    <source>
        <dbReference type="ARBA" id="ARBA00004651"/>
    </source>
</evidence>
<dbReference type="InterPro" id="IPR000326">
    <property type="entry name" value="PAP2/HPO"/>
</dbReference>
<evidence type="ECO:0000259" key="9">
    <source>
        <dbReference type="SMART" id="SM00014"/>
    </source>
</evidence>
<keyword evidence="5 8" id="KW-1133">Transmembrane helix</keyword>
<dbReference type="Pfam" id="PF01569">
    <property type="entry name" value="PAP2"/>
    <property type="match status" value="1"/>
</dbReference>
<evidence type="ECO:0000256" key="8">
    <source>
        <dbReference type="SAM" id="Phobius"/>
    </source>
</evidence>
<dbReference type="RefSeq" id="WP_154345998.1">
    <property type="nucleotide sequence ID" value="NZ_WKJD01000012.1"/>
</dbReference>
<evidence type="ECO:0000256" key="2">
    <source>
        <dbReference type="ARBA" id="ARBA00022475"/>
    </source>
</evidence>
<dbReference type="Proteomes" id="UP000476511">
    <property type="component" value="Unassembled WGS sequence"/>
</dbReference>
<dbReference type="GO" id="GO:0016787">
    <property type="term" value="F:hydrolase activity"/>
    <property type="evidence" value="ECO:0007669"/>
    <property type="project" value="UniProtKB-KW"/>
</dbReference>
<dbReference type="InterPro" id="IPR036938">
    <property type="entry name" value="PAP2/HPO_sf"/>
</dbReference>
<dbReference type="PANTHER" id="PTHR14969">
    <property type="entry name" value="SPHINGOSINE-1-PHOSPHATE PHOSPHOHYDROLASE"/>
    <property type="match status" value="1"/>
</dbReference>
<keyword evidence="11" id="KW-1185">Reference proteome</keyword>
<feature type="domain" description="Phosphatidic acid phosphatase type 2/haloperoxidase" evidence="9">
    <location>
        <begin position="119"/>
        <end position="222"/>
    </location>
</feature>
<comment type="caution">
    <text evidence="10">The sequence shown here is derived from an EMBL/GenBank/DDBJ whole genome shotgun (WGS) entry which is preliminary data.</text>
</comment>
<keyword evidence="6 8" id="KW-0472">Membrane</keyword>
<feature type="transmembrane region" description="Helical" evidence="8">
    <location>
        <begin position="164"/>
        <end position="188"/>
    </location>
</feature>
<keyword evidence="4" id="KW-0378">Hydrolase</keyword>
<dbReference type="CDD" id="cd03392">
    <property type="entry name" value="PAP2_like_2"/>
    <property type="match status" value="1"/>
</dbReference>
<accession>A0A6L5R0Y7</accession>
<dbReference type="PANTHER" id="PTHR14969:SF62">
    <property type="entry name" value="DECAPRENYLPHOSPHORYL-5-PHOSPHORIBOSE PHOSPHATASE RV3807C-RELATED"/>
    <property type="match status" value="1"/>
</dbReference>
<comment type="subcellular location">
    <subcellularLocation>
        <location evidence="1">Cell membrane</location>
        <topology evidence="1">Multi-pass membrane protein</topology>
    </subcellularLocation>
</comment>
<dbReference type="GO" id="GO:0005886">
    <property type="term" value="C:plasma membrane"/>
    <property type="evidence" value="ECO:0007669"/>
    <property type="project" value="UniProtKB-SubCell"/>
</dbReference>
<feature type="transmembrane region" description="Helical" evidence="8">
    <location>
        <begin position="118"/>
        <end position="136"/>
    </location>
</feature>
<dbReference type="SMART" id="SM00014">
    <property type="entry name" value="acidPPc"/>
    <property type="match status" value="1"/>
</dbReference>
<protein>
    <submittedName>
        <fullName evidence="10">Phosphatase PAP2 family protein</fullName>
    </submittedName>
</protein>
<feature type="transmembrane region" description="Helical" evidence="8">
    <location>
        <begin position="87"/>
        <end position="112"/>
    </location>
</feature>
<evidence type="ECO:0000256" key="6">
    <source>
        <dbReference type="ARBA" id="ARBA00023136"/>
    </source>
</evidence>
<dbReference type="AlphaFoldDB" id="A0A6L5R0Y7"/>
<feature type="transmembrane region" description="Helical" evidence="8">
    <location>
        <begin position="38"/>
        <end position="58"/>
    </location>
</feature>
<dbReference type="EMBL" id="WKJD01000012">
    <property type="protein sequence ID" value="MRX43716.1"/>
    <property type="molecule type" value="Genomic_DNA"/>
</dbReference>
<evidence type="ECO:0000256" key="5">
    <source>
        <dbReference type="ARBA" id="ARBA00022989"/>
    </source>
</evidence>
<evidence type="ECO:0000256" key="7">
    <source>
        <dbReference type="SAM" id="MobiDB-lite"/>
    </source>
</evidence>
<evidence type="ECO:0000256" key="3">
    <source>
        <dbReference type="ARBA" id="ARBA00022692"/>
    </source>
</evidence>
<feature type="transmembrane region" description="Helical" evidence="8">
    <location>
        <begin position="208"/>
        <end position="230"/>
    </location>
</feature>
<keyword evidence="2" id="KW-1003">Cell membrane</keyword>
<name>A0A6L5R0Y7_9MICO</name>
<sequence length="250" mass="26310">MSGADGTGTGPDASPPGTAPTGRRAHAPAPLRVSRRPWLAAGIIALIAVALVGTVIVYSERRPFGFEVDLMTGLSAARTPAVTSGALVLDVLGGGALSNVVFPILIVAGLLVWRRPWAALYFGLAALASAGVTRLVKVLVGRVRPEDILVHPDFGSFPSGHSSAAALIATALGLIFMRTWVWVAGIAWTVLMMLSRMYLGAHWLSDTIGGALVGLGSALVVWAPFAYRLYRENRLPHRPVWRSADTSANA</sequence>
<evidence type="ECO:0000313" key="10">
    <source>
        <dbReference type="EMBL" id="MRX43716.1"/>
    </source>
</evidence>
<dbReference type="Gene3D" id="1.20.144.10">
    <property type="entry name" value="Phosphatidic acid phosphatase type 2/haloperoxidase"/>
    <property type="match status" value="1"/>
</dbReference>
<dbReference type="SUPFAM" id="SSF48317">
    <property type="entry name" value="Acid phosphatase/Vanadium-dependent haloperoxidase"/>
    <property type="match status" value="1"/>
</dbReference>
<organism evidence="10 11">
    <name type="scientific">Agromyces kandeliae</name>
    <dbReference type="NCBI Taxonomy" id="2666141"/>
    <lineage>
        <taxon>Bacteria</taxon>
        <taxon>Bacillati</taxon>
        <taxon>Actinomycetota</taxon>
        <taxon>Actinomycetes</taxon>
        <taxon>Micrococcales</taxon>
        <taxon>Microbacteriaceae</taxon>
        <taxon>Agromyces</taxon>
    </lineage>
</organism>
<evidence type="ECO:0000256" key="4">
    <source>
        <dbReference type="ARBA" id="ARBA00022801"/>
    </source>
</evidence>
<reference evidence="10 11" key="1">
    <citation type="submission" date="2019-11" db="EMBL/GenBank/DDBJ databases">
        <title>Agromyces kandeliae sp. nov., isolated from mangrove soil.</title>
        <authorList>
            <person name="Wang R."/>
        </authorList>
    </citation>
    <scope>NUCLEOTIDE SEQUENCE [LARGE SCALE GENOMIC DNA]</scope>
    <source>
        <strain evidence="10 11">Q22</strain>
    </source>
</reference>
<evidence type="ECO:0000313" key="11">
    <source>
        <dbReference type="Proteomes" id="UP000476511"/>
    </source>
</evidence>
<feature type="region of interest" description="Disordered" evidence="7">
    <location>
        <begin position="1"/>
        <end position="28"/>
    </location>
</feature>
<keyword evidence="3 8" id="KW-0812">Transmembrane</keyword>